<protein>
    <recommendedName>
        <fullName evidence="3">UDP-N-acetylglucosamine 2-epimerase domain-containing protein</fullName>
    </recommendedName>
</protein>
<sequence length="357" mass="41773">MRNLFVCHTQANLILAIGLAKIRFQNQKNDLILFKDFNLNEQTEKAVRSAFTNVLIRKGSYPSSNNKWYNKLPIILNDLVAINKFITDSYDKVFEVCDTNIQEMYILKKLYKKNKHIEMIWLEDGSFPYFKNTENVDGFNSNDITRALRKLIIKYIFQFGKIYNFNGNYISSNKNLTKIYLTLKGKERDIFRGREIIQIHKEEYLKGVTSLYLNIDESLQMADCSIVIALDKIDTIKNIDTLVESIQHIKEYSSSKKNQIYYKLHPKEEYNLEVLNDLRCLNKDKGLEYYLSSFKDKNVKVVGYKSTILMSARVLDIKVISLTKLIGDYSHELTEFYDKIGVDMPDNLMKLQSLLSE</sequence>
<keyword evidence="2" id="KW-1185">Reference proteome</keyword>
<dbReference type="Proteomes" id="UP000181790">
    <property type="component" value="Unassembled WGS sequence"/>
</dbReference>
<evidence type="ECO:0000313" key="1">
    <source>
        <dbReference type="EMBL" id="OIN58798.1"/>
    </source>
</evidence>
<dbReference type="AlphaFoldDB" id="A0A1S2VLX1"/>
<evidence type="ECO:0008006" key="3">
    <source>
        <dbReference type="Google" id="ProtNLM"/>
    </source>
</evidence>
<reference evidence="1 2" key="1">
    <citation type="submission" date="2016-10" db="EMBL/GenBank/DDBJ databases">
        <title>Arsenicibacter rosenii gen. nov., sp. nov., an efficient arsenic-methylating bacterium isolated from an arsenic-contaminated paddy soil.</title>
        <authorList>
            <person name="Huang K."/>
        </authorList>
    </citation>
    <scope>NUCLEOTIDE SEQUENCE [LARGE SCALE GENOMIC DNA]</scope>
    <source>
        <strain evidence="1 2">SM-1</strain>
    </source>
</reference>
<accession>A0A1S2VLX1</accession>
<gene>
    <name evidence="1" type="ORF">BLX24_11215</name>
</gene>
<organism evidence="1 2">
    <name type="scientific">Arsenicibacter rosenii</name>
    <dbReference type="NCBI Taxonomy" id="1750698"/>
    <lineage>
        <taxon>Bacteria</taxon>
        <taxon>Pseudomonadati</taxon>
        <taxon>Bacteroidota</taxon>
        <taxon>Cytophagia</taxon>
        <taxon>Cytophagales</taxon>
        <taxon>Spirosomataceae</taxon>
        <taxon>Arsenicibacter</taxon>
    </lineage>
</organism>
<dbReference type="EMBL" id="MORL01000005">
    <property type="protein sequence ID" value="OIN58798.1"/>
    <property type="molecule type" value="Genomic_DNA"/>
</dbReference>
<proteinExistence type="predicted"/>
<comment type="caution">
    <text evidence="1">The sequence shown here is derived from an EMBL/GenBank/DDBJ whole genome shotgun (WGS) entry which is preliminary data.</text>
</comment>
<name>A0A1S2VLX1_9BACT</name>
<evidence type="ECO:0000313" key="2">
    <source>
        <dbReference type="Proteomes" id="UP000181790"/>
    </source>
</evidence>
<dbReference type="Gene3D" id="3.40.50.11110">
    <property type="entry name" value="Sialyltransferase, C-terminal GT-B Rossman nucleotide-binding domain"/>
    <property type="match status" value="1"/>
</dbReference>